<evidence type="ECO:0000313" key="2">
    <source>
        <dbReference type="EMBL" id="GMF40556.1"/>
    </source>
</evidence>
<sequence length="329" mass="35532">MFHRYCREAPPTEGLEASGDAEPRGGGREKGAEAVERPAEDREVCPTQPTIADFSTAKANWVDPHAQPTSAPTEKKGGAAERSRTGLDQYMKADDIRDEQDDTEPPPIKTSAATNHARVDTAPACKLPSSRLKRGALKHRDAESGESTQEFRAPRKKRMAFTAAEACIQAAESSTYAVSVSKEEYQDSHEEDDEEEGIPLKLGQEEASAELDELSDADSATVKEQAHTTPDHPIFGARSSTKSDGSVPKGSVHRTKATKRVPDPVVVGQAGDDGGPNGGICGEDTTITMLESSRGCVSEEDGAFMKGFDRVHESWDDFFSALKKHCDRT</sequence>
<evidence type="ECO:0000313" key="3">
    <source>
        <dbReference type="Proteomes" id="UP001165121"/>
    </source>
</evidence>
<feature type="compositionally biased region" description="Acidic residues" evidence="1">
    <location>
        <begin position="207"/>
        <end position="216"/>
    </location>
</feature>
<comment type="caution">
    <text evidence="2">The sequence shown here is derived from an EMBL/GenBank/DDBJ whole genome shotgun (WGS) entry which is preliminary data.</text>
</comment>
<keyword evidence="3" id="KW-1185">Reference proteome</keyword>
<protein>
    <submittedName>
        <fullName evidence="2">Unnamed protein product</fullName>
    </submittedName>
</protein>
<evidence type="ECO:0000256" key="1">
    <source>
        <dbReference type="SAM" id="MobiDB-lite"/>
    </source>
</evidence>
<organism evidence="2 3">
    <name type="scientific">Phytophthora fragariaefolia</name>
    <dbReference type="NCBI Taxonomy" id="1490495"/>
    <lineage>
        <taxon>Eukaryota</taxon>
        <taxon>Sar</taxon>
        <taxon>Stramenopiles</taxon>
        <taxon>Oomycota</taxon>
        <taxon>Peronosporomycetes</taxon>
        <taxon>Peronosporales</taxon>
        <taxon>Peronosporaceae</taxon>
        <taxon>Phytophthora</taxon>
    </lineage>
</organism>
<gene>
    <name evidence="2" type="ORF">Pfra01_001248800</name>
</gene>
<proteinExistence type="predicted"/>
<reference evidence="2" key="1">
    <citation type="submission" date="2023-04" db="EMBL/GenBank/DDBJ databases">
        <title>Phytophthora fragariaefolia NBRC 109709.</title>
        <authorList>
            <person name="Ichikawa N."/>
            <person name="Sato H."/>
            <person name="Tonouchi N."/>
        </authorList>
    </citation>
    <scope>NUCLEOTIDE SEQUENCE</scope>
    <source>
        <strain evidence="2">NBRC 109709</strain>
    </source>
</reference>
<dbReference type="OrthoDB" id="138739at2759"/>
<name>A0A9W7CSF0_9STRA</name>
<accession>A0A9W7CSF0</accession>
<feature type="compositionally biased region" description="Basic and acidic residues" evidence="1">
    <location>
        <begin position="73"/>
        <end position="95"/>
    </location>
</feature>
<dbReference type="EMBL" id="BSXT01001255">
    <property type="protein sequence ID" value="GMF40556.1"/>
    <property type="molecule type" value="Genomic_DNA"/>
</dbReference>
<feature type="region of interest" description="Disordered" evidence="1">
    <location>
        <begin position="172"/>
        <end position="284"/>
    </location>
</feature>
<dbReference type="Proteomes" id="UP001165121">
    <property type="component" value="Unassembled WGS sequence"/>
</dbReference>
<feature type="compositionally biased region" description="Gly residues" evidence="1">
    <location>
        <begin position="271"/>
        <end position="281"/>
    </location>
</feature>
<feature type="region of interest" description="Disordered" evidence="1">
    <location>
        <begin position="1"/>
        <end position="156"/>
    </location>
</feature>
<feature type="compositionally biased region" description="Basic and acidic residues" evidence="1">
    <location>
        <begin position="21"/>
        <end position="44"/>
    </location>
</feature>
<dbReference type="AlphaFoldDB" id="A0A9W7CSF0"/>